<reference evidence="1" key="1">
    <citation type="submission" date="2021-03" db="EMBL/GenBank/DDBJ databases">
        <authorList>
            <person name="Li Z."/>
            <person name="Yang C."/>
        </authorList>
    </citation>
    <scope>NUCLEOTIDE SEQUENCE</scope>
    <source>
        <strain evidence="1">Dzin_1.0</strain>
        <tissue evidence="1">Leaf</tissue>
    </source>
</reference>
<comment type="caution">
    <text evidence="1">The sequence shown here is derived from an EMBL/GenBank/DDBJ whole genome shotgun (WGS) entry which is preliminary data.</text>
</comment>
<dbReference type="Proteomes" id="UP001085076">
    <property type="component" value="Miscellaneous, Linkage group lg10"/>
</dbReference>
<proteinExistence type="predicted"/>
<protein>
    <submittedName>
        <fullName evidence="1">Uncharacterized protein</fullName>
    </submittedName>
</protein>
<sequence>MHVGSSPAKDRRDAEASPLRLLEIRFRGRHSSYSLRSCTKENFSARKMRPCFCAVVMFRSRTSVIISFRVTIDVASPEAGVIQKFVVKERGYCVTIQETKVAVISKGEASVTHALQLSSEDQSGKDTQLSHHHHPKNEEIEVKGAYKLIPSTNEKPKVLLSCSTTKNFNIGATAAFTQGREGADRGSNAKTKETKVATRFEVNLTKHIRNADYV</sequence>
<organism evidence="1 2">
    <name type="scientific">Dioscorea zingiberensis</name>
    <dbReference type="NCBI Taxonomy" id="325984"/>
    <lineage>
        <taxon>Eukaryota</taxon>
        <taxon>Viridiplantae</taxon>
        <taxon>Streptophyta</taxon>
        <taxon>Embryophyta</taxon>
        <taxon>Tracheophyta</taxon>
        <taxon>Spermatophyta</taxon>
        <taxon>Magnoliopsida</taxon>
        <taxon>Liliopsida</taxon>
        <taxon>Dioscoreales</taxon>
        <taxon>Dioscoreaceae</taxon>
        <taxon>Dioscorea</taxon>
    </lineage>
</organism>
<evidence type="ECO:0000313" key="2">
    <source>
        <dbReference type="Proteomes" id="UP001085076"/>
    </source>
</evidence>
<evidence type="ECO:0000313" key="1">
    <source>
        <dbReference type="EMBL" id="KAJ0962303.1"/>
    </source>
</evidence>
<accession>A0A9D5BX37</accession>
<dbReference type="EMBL" id="JAGGNH010000010">
    <property type="protein sequence ID" value="KAJ0962303.1"/>
    <property type="molecule type" value="Genomic_DNA"/>
</dbReference>
<keyword evidence="2" id="KW-1185">Reference proteome</keyword>
<name>A0A9D5BX37_9LILI</name>
<dbReference type="AlphaFoldDB" id="A0A9D5BX37"/>
<reference evidence="1" key="2">
    <citation type="journal article" date="2022" name="Hortic Res">
        <title>The genome of Dioscorea zingiberensis sheds light on the biosynthesis, origin and evolution of the medicinally important diosgenin saponins.</title>
        <authorList>
            <person name="Li Y."/>
            <person name="Tan C."/>
            <person name="Li Z."/>
            <person name="Guo J."/>
            <person name="Li S."/>
            <person name="Chen X."/>
            <person name="Wang C."/>
            <person name="Dai X."/>
            <person name="Yang H."/>
            <person name="Song W."/>
            <person name="Hou L."/>
            <person name="Xu J."/>
            <person name="Tong Z."/>
            <person name="Xu A."/>
            <person name="Yuan X."/>
            <person name="Wang W."/>
            <person name="Yang Q."/>
            <person name="Chen L."/>
            <person name="Sun Z."/>
            <person name="Wang K."/>
            <person name="Pan B."/>
            <person name="Chen J."/>
            <person name="Bao Y."/>
            <person name="Liu F."/>
            <person name="Qi X."/>
            <person name="Gang D.R."/>
            <person name="Wen J."/>
            <person name="Li J."/>
        </authorList>
    </citation>
    <scope>NUCLEOTIDE SEQUENCE</scope>
    <source>
        <strain evidence="1">Dzin_1.0</strain>
    </source>
</reference>
<gene>
    <name evidence="1" type="ORF">J5N97_030131</name>
</gene>